<organism evidence="2 3">
    <name type="scientific">Saprolegnia diclina (strain VS20)</name>
    <dbReference type="NCBI Taxonomy" id="1156394"/>
    <lineage>
        <taxon>Eukaryota</taxon>
        <taxon>Sar</taxon>
        <taxon>Stramenopiles</taxon>
        <taxon>Oomycota</taxon>
        <taxon>Saprolegniomycetes</taxon>
        <taxon>Saprolegniales</taxon>
        <taxon>Saprolegniaceae</taxon>
        <taxon>Saprolegnia</taxon>
    </lineage>
</organism>
<evidence type="ECO:0008006" key="4">
    <source>
        <dbReference type="Google" id="ProtNLM"/>
    </source>
</evidence>
<gene>
    <name evidence="2" type="ORF">SDRG_11509</name>
</gene>
<proteinExistence type="predicted"/>
<protein>
    <recommendedName>
        <fullName evidence="4">START domain-containing protein</fullName>
    </recommendedName>
</protein>
<name>T0PYW6_SAPDV</name>
<keyword evidence="3" id="KW-1185">Reference proteome</keyword>
<dbReference type="OMA" id="KRYDESA"/>
<sequence>MDRSRTDEIVDDFDVAWDLDLPARPKRQRKRYIDEITELRAKVADYSEQLAALTQRQEIDIICATPWESISRRQAIERSVAEQDNARLKDAVQEQLTMIEALLRIVQKRPKLMDISYLEDWKLQRLPADPTERRLSFNAMLDAEYDRLESVFLAQRLHDATEPCTLTHVGIDNDQLVLTCTMVYTIPAEMGRVADALWATFSQDKLVALESGALLPLPSVDEATRYTKLFLRFPGDFELHGNMACKRYDESAARTAFTMRIVLDDDVYPYPPEVYVPQETGWFVVEMVSSNESRIKYFSRGHVPCKSYHDASRSIETDDLNFAALAEFVLTSYRSNIRTLQAMINRRLFEPQPTRL</sequence>
<keyword evidence="1" id="KW-0175">Coiled coil</keyword>
<dbReference type="AlphaFoldDB" id="T0PYW6"/>
<evidence type="ECO:0000256" key="1">
    <source>
        <dbReference type="SAM" id="Coils"/>
    </source>
</evidence>
<dbReference type="Proteomes" id="UP000030762">
    <property type="component" value="Unassembled WGS sequence"/>
</dbReference>
<dbReference type="GeneID" id="19952236"/>
<dbReference type="InParanoid" id="T0PYW6"/>
<reference evidence="2 3" key="1">
    <citation type="submission" date="2012-04" db="EMBL/GenBank/DDBJ databases">
        <title>The Genome Sequence of Saprolegnia declina VS20.</title>
        <authorList>
            <consortium name="The Broad Institute Genome Sequencing Platform"/>
            <person name="Russ C."/>
            <person name="Nusbaum C."/>
            <person name="Tyler B."/>
            <person name="van West P."/>
            <person name="Dieguez-Uribeondo J."/>
            <person name="de Bruijn I."/>
            <person name="Tripathy S."/>
            <person name="Jiang R."/>
            <person name="Young S.K."/>
            <person name="Zeng Q."/>
            <person name="Gargeya S."/>
            <person name="Fitzgerald M."/>
            <person name="Haas B."/>
            <person name="Abouelleil A."/>
            <person name="Alvarado L."/>
            <person name="Arachchi H.M."/>
            <person name="Berlin A."/>
            <person name="Chapman S.B."/>
            <person name="Goldberg J."/>
            <person name="Griggs A."/>
            <person name="Gujja S."/>
            <person name="Hansen M."/>
            <person name="Howarth C."/>
            <person name="Imamovic A."/>
            <person name="Larimer J."/>
            <person name="McCowen C."/>
            <person name="Montmayeur A."/>
            <person name="Murphy C."/>
            <person name="Neiman D."/>
            <person name="Pearson M."/>
            <person name="Priest M."/>
            <person name="Roberts A."/>
            <person name="Saif S."/>
            <person name="Shea T."/>
            <person name="Sisk P."/>
            <person name="Sykes S."/>
            <person name="Wortman J."/>
            <person name="Nusbaum C."/>
            <person name="Birren B."/>
        </authorList>
    </citation>
    <scope>NUCLEOTIDE SEQUENCE [LARGE SCALE GENOMIC DNA]</scope>
    <source>
        <strain evidence="2 3">VS20</strain>
    </source>
</reference>
<dbReference type="EMBL" id="JH767173">
    <property type="protein sequence ID" value="EQC30749.1"/>
    <property type="molecule type" value="Genomic_DNA"/>
</dbReference>
<dbReference type="RefSeq" id="XP_008615773.1">
    <property type="nucleotide sequence ID" value="XM_008617551.1"/>
</dbReference>
<evidence type="ECO:0000313" key="2">
    <source>
        <dbReference type="EMBL" id="EQC30749.1"/>
    </source>
</evidence>
<accession>T0PYW6</accession>
<feature type="coiled-coil region" evidence="1">
    <location>
        <begin position="29"/>
        <end position="56"/>
    </location>
</feature>
<evidence type="ECO:0000313" key="3">
    <source>
        <dbReference type="Proteomes" id="UP000030762"/>
    </source>
</evidence>
<dbReference type="OrthoDB" id="68713at2759"/>
<dbReference type="VEuPathDB" id="FungiDB:SDRG_11509"/>